<dbReference type="InterPro" id="IPR034660">
    <property type="entry name" value="DinB/YfiT-like"/>
</dbReference>
<sequence>MNEKLMPESNEYGSFYETYISYVRGKDPLDLMLSQIGVLREYFVGVTEEVAQSNYDDGKWSYKEVIGHINDTEKIMLYRALCIARNEKIKLPGYEQEEYVKAANFNQIPLAILLDDFEQSRKLMVPFFKNLPDEALTRIGNANGYDLSVRALLNIIPGHFEHHMRILHERYGR</sequence>
<evidence type="ECO:0000313" key="3">
    <source>
        <dbReference type="Proteomes" id="UP001589654"/>
    </source>
</evidence>
<dbReference type="InterPro" id="IPR024775">
    <property type="entry name" value="DinB-like"/>
</dbReference>
<keyword evidence="3" id="KW-1185">Reference proteome</keyword>
<protein>
    <submittedName>
        <fullName evidence="2">DinB family protein</fullName>
    </submittedName>
</protein>
<dbReference type="Proteomes" id="UP001589654">
    <property type="component" value="Unassembled WGS sequence"/>
</dbReference>
<evidence type="ECO:0000313" key="2">
    <source>
        <dbReference type="EMBL" id="MFB9213214.1"/>
    </source>
</evidence>
<name>A0ABV5J8Q3_9BACT</name>
<organism evidence="2 3">
    <name type="scientific">Echinicola jeungdonensis</name>
    <dbReference type="NCBI Taxonomy" id="709343"/>
    <lineage>
        <taxon>Bacteria</taxon>
        <taxon>Pseudomonadati</taxon>
        <taxon>Bacteroidota</taxon>
        <taxon>Cytophagia</taxon>
        <taxon>Cytophagales</taxon>
        <taxon>Cyclobacteriaceae</taxon>
        <taxon>Echinicola</taxon>
    </lineage>
</organism>
<feature type="domain" description="DinB-like" evidence="1">
    <location>
        <begin position="38"/>
        <end position="166"/>
    </location>
</feature>
<dbReference type="RefSeq" id="WP_290248748.1">
    <property type="nucleotide sequence ID" value="NZ_JAUFQT010000001.1"/>
</dbReference>
<dbReference type="SUPFAM" id="SSF109854">
    <property type="entry name" value="DinB/YfiT-like putative metalloenzymes"/>
    <property type="match status" value="1"/>
</dbReference>
<gene>
    <name evidence="2" type="ORF">ACFFUR_15465</name>
</gene>
<dbReference type="EMBL" id="JBHMEW010000067">
    <property type="protein sequence ID" value="MFB9213214.1"/>
    <property type="molecule type" value="Genomic_DNA"/>
</dbReference>
<dbReference type="Gene3D" id="1.20.120.450">
    <property type="entry name" value="dinb family like domain"/>
    <property type="match status" value="1"/>
</dbReference>
<dbReference type="Pfam" id="PF12867">
    <property type="entry name" value="DinB_2"/>
    <property type="match status" value="1"/>
</dbReference>
<accession>A0ABV5J8Q3</accession>
<evidence type="ECO:0000259" key="1">
    <source>
        <dbReference type="Pfam" id="PF12867"/>
    </source>
</evidence>
<comment type="caution">
    <text evidence="2">The sequence shown here is derived from an EMBL/GenBank/DDBJ whole genome shotgun (WGS) entry which is preliminary data.</text>
</comment>
<proteinExistence type="predicted"/>
<reference evidence="2 3" key="1">
    <citation type="submission" date="2024-09" db="EMBL/GenBank/DDBJ databases">
        <authorList>
            <person name="Sun Q."/>
            <person name="Mori K."/>
        </authorList>
    </citation>
    <scope>NUCLEOTIDE SEQUENCE [LARGE SCALE GENOMIC DNA]</scope>
    <source>
        <strain evidence="2 3">CECT 7682</strain>
    </source>
</reference>